<dbReference type="InterPro" id="IPR003369">
    <property type="entry name" value="TatA/B/E"/>
</dbReference>
<name>A0ABT8RLZ9_9FLAO</name>
<reference evidence="9" key="2">
    <citation type="submission" date="2023-06" db="EMBL/GenBank/DDBJ databases">
        <authorList>
            <person name="Lucena T."/>
            <person name="Sun Q."/>
        </authorList>
    </citation>
    <scope>NUCLEOTIDE SEQUENCE</scope>
    <source>
        <strain evidence="9">CECT 8869</strain>
    </source>
</reference>
<keyword evidence="3 8" id="KW-0812">Transmembrane</keyword>
<dbReference type="PANTHER" id="PTHR42982:SF1">
    <property type="entry name" value="SEC-INDEPENDENT PROTEIN TRANSLOCASE PROTEIN TATA"/>
    <property type="match status" value="1"/>
</dbReference>
<reference evidence="9" key="1">
    <citation type="journal article" date="2014" name="Int. J. Syst. Evol. Microbiol.">
        <title>Complete genome of a new Firmicutes species belonging to the dominant human colonic microbiota ('Ruminococcus bicirculans') reveals two chromosomes and a selective capacity to utilize plant glucans.</title>
        <authorList>
            <consortium name="NISC Comparative Sequencing Program"/>
            <person name="Wegmann U."/>
            <person name="Louis P."/>
            <person name="Goesmann A."/>
            <person name="Henrissat B."/>
            <person name="Duncan S.H."/>
            <person name="Flint H.J."/>
        </authorList>
    </citation>
    <scope>NUCLEOTIDE SEQUENCE</scope>
    <source>
        <strain evidence="9">CECT 8869</strain>
    </source>
</reference>
<dbReference type="PANTHER" id="PTHR42982">
    <property type="entry name" value="SEC-INDEPENDENT PROTEIN TRANSLOCASE PROTEIN TATA"/>
    <property type="match status" value="1"/>
</dbReference>
<evidence type="ECO:0000256" key="7">
    <source>
        <dbReference type="ARBA" id="ARBA00023136"/>
    </source>
</evidence>
<dbReference type="Proteomes" id="UP001168579">
    <property type="component" value="Unassembled WGS sequence"/>
</dbReference>
<comment type="caution">
    <text evidence="9">The sequence shown here is derived from an EMBL/GenBank/DDBJ whole genome shotgun (WGS) entry which is preliminary data.</text>
</comment>
<evidence type="ECO:0000256" key="5">
    <source>
        <dbReference type="ARBA" id="ARBA00022989"/>
    </source>
</evidence>
<proteinExistence type="predicted"/>
<keyword evidence="10" id="KW-1185">Reference proteome</keyword>
<accession>A0ABT8RLZ9</accession>
<organism evidence="9 10">
    <name type="scientific">Maribacter confluentis</name>
    <dbReference type="NCBI Taxonomy" id="1656093"/>
    <lineage>
        <taxon>Bacteria</taxon>
        <taxon>Pseudomonadati</taxon>
        <taxon>Bacteroidota</taxon>
        <taxon>Flavobacteriia</taxon>
        <taxon>Flavobacteriales</taxon>
        <taxon>Flavobacteriaceae</taxon>
        <taxon>Maribacter</taxon>
    </lineage>
</organism>
<evidence type="ECO:0000313" key="10">
    <source>
        <dbReference type="Proteomes" id="UP001168579"/>
    </source>
</evidence>
<gene>
    <name evidence="9" type="ORF">Q2T41_04620</name>
</gene>
<evidence type="ECO:0000256" key="8">
    <source>
        <dbReference type="SAM" id="Phobius"/>
    </source>
</evidence>
<dbReference type="Pfam" id="PF02416">
    <property type="entry name" value="TatA_B_E"/>
    <property type="match status" value="1"/>
</dbReference>
<comment type="subcellular location">
    <subcellularLocation>
        <location evidence="1">Membrane</location>
        <topology evidence="1">Single-pass membrane protein</topology>
    </subcellularLocation>
</comment>
<dbReference type="Gene3D" id="1.20.5.3310">
    <property type="match status" value="1"/>
</dbReference>
<feature type="transmembrane region" description="Helical" evidence="8">
    <location>
        <begin position="6"/>
        <end position="24"/>
    </location>
</feature>
<evidence type="ECO:0000256" key="4">
    <source>
        <dbReference type="ARBA" id="ARBA00022927"/>
    </source>
</evidence>
<keyword evidence="6" id="KW-0811">Translocation</keyword>
<keyword evidence="5 8" id="KW-1133">Transmembrane helix</keyword>
<evidence type="ECO:0000256" key="3">
    <source>
        <dbReference type="ARBA" id="ARBA00022692"/>
    </source>
</evidence>
<keyword evidence="2" id="KW-0813">Transport</keyword>
<protein>
    <submittedName>
        <fullName evidence="9">Twin-arginine translocase TatA/TatE family subunit</fullName>
    </submittedName>
</protein>
<evidence type="ECO:0000256" key="1">
    <source>
        <dbReference type="ARBA" id="ARBA00004167"/>
    </source>
</evidence>
<evidence type="ECO:0000256" key="6">
    <source>
        <dbReference type="ARBA" id="ARBA00023010"/>
    </source>
</evidence>
<keyword evidence="7 8" id="KW-0472">Membrane</keyword>
<evidence type="ECO:0000313" key="9">
    <source>
        <dbReference type="EMBL" id="MDO1511945.1"/>
    </source>
</evidence>
<keyword evidence="4" id="KW-0653">Protein transport</keyword>
<evidence type="ECO:0000256" key="2">
    <source>
        <dbReference type="ARBA" id="ARBA00022448"/>
    </source>
</evidence>
<dbReference type="EMBL" id="JAUKUC010000001">
    <property type="protein sequence ID" value="MDO1511945.1"/>
    <property type="molecule type" value="Genomic_DNA"/>
</dbReference>
<sequence length="109" mass="12031">MYSLFISGAEIFFIMFIVVMVFGADKIPGIAKGLGKGMRQLKDATEDIKQEIQKSADKQGIDTSFVKDIKKDIDDMKKDIDSGLAKDVKKQISDVGKNISDVTGSIKRK</sequence>